<dbReference type="PRINTS" id="PR01415">
    <property type="entry name" value="ANKYRIN"/>
</dbReference>
<dbReference type="STRING" id="1353009.A0A1Y2IZE8"/>
<dbReference type="EMBL" id="KZ084090">
    <property type="protein sequence ID" value="OSD06520.1"/>
    <property type="molecule type" value="Genomic_DNA"/>
</dbReference>
<dbReference type="InterPro" id="IPR036770">
    <property type="entry name" value="Ankyrin_rpt-contain_sf"/>
</dbReference>
<accession>A0A1Y2IZE8</accession>
<dbReference type="SMART" id="SM00248">
    <property type="entry name" value="ANK"/>
    <property type="match status" value="4"/>
</dbReference>
<reference evidence="4 5" key="1">
    <citation type="journal article" date="2015" name="Biotechnol. Biofuels">
        <title>Enhanced degradation of softwood versus hardwood by the white-rot fungus Pycnoporus coccineus.</title>
        <authorList>
            <person name="Couturier M."/>
            <person name="Navarro D."/>
            <person name="Chevret D."/>
            <person name="Henrissat B."/>
            <person name="Piumi F."/>
            <person name="Ruiz-Duenas F.J."/>
            <person name="Martinez A.T."/>
            <person name="Grigoriev I.V."/>
            <person name="Riley R."/>
            <person name="Lipzen A."/>
            <person name="Berrin J.G."/>
            <person name="Master E.R."/>
            <person name="Rosso M.N."/>
        </authorList>
    </citation>
    <scope>NUCLEOTIDE SEQUENCE [LARGE SCALE GENOMIC DNA]</scope>
    <source>
        <strain evidence="4 5">BRFM310</strain>
    </source>
</reference>
<keyword evidence="2 3" id="KW-0040">ANK repeat</keyword>
<evidence type="ECO:0000313" key="5">
    <source>
        <dbReference type="Proteomes" id="UP000193067"/>
    </source>
</evidence>
<dbReference type="PROSITE" id="PS50088">
    <property type="entry name" value="ANK_REPEAT"/>
    <property type="match status" value="3"/>
</dbReference>
<dbReference type="SUPFAM" id="SSF48403">
    <property type="entry name" value="Ankyrin repeat"/>
    <property type="match status" value="1"/>
</dbReference>
<dbReference type="Proteomes" id="UP000193067">
    <property type="component" value="Unassembled WGS sequence"/>
</dbReference>
<name>A0A1Y2IZE8_TRAC3</name>
<keyword evidence="5" id="KW-1185">Reference proteome</keyword>
<keyword evidence="1" id="KW-0677">Repeat</keyword>
<dbReference type="Gene3D" id="1.25.40.20">
    <property type="entry name" value="Ankyrin repeat-containing domain"/>
    <property type="match status" value="2"/>
</dbReference>
<evidence type="ECO:0000256" key="2">
    <source>
        <dbReference type="ARBA" id="ARBA00023043"/>
    </source>
</evidence>
<gene>
    <name evidence="4" type="ORF">PYCCODRAFT_1449925</name>
</gene>
<sequence length="267" mass="28993">MSSNSVHTAALNKQFGLVRSLVSQDPKLVNAVDEDGRTPLHWAASSGSEDIARYLIDQGADVNRGDGGGWTPLHIAASGGFDEVVKELLGAGADVNARNEKGLTPLHYAASKSRVEIGKLLIARGADINAKDRANQTPLWVLVVWDATMHEADSCLQTGIGQPRLDLLDSSPSCCTHLKGHRKHDSILRIELAIPHSIWRWNLPTPKQLVCSSRPALTAKGPTSTGRCPRTWKASAVKSSGERVPMWSSAVASDDPMKEWGWRRRLS</sequence>
<dbReference type="InterPro" id="IPR051637">
    <property type="entry name" value="Ank_repeat_dom-contain_49"/>
</dbReference>
<organism evidence="4 5">
    <name type="scientific">Trametes coccinea (strain BRFM310)</name>
    <name type="common">Pycnoporus coccineus</name>
    <dbReference type="NCBI Taxonomy" id="1353009"/>
    <lineage>
        <taxon>Eukaryota</taxon>
        <taxon>Fungi</taxon>
        <taxon>Dikarya</taxon>
        <taxon>Basidiomycota</taxon>
        <taxon>Agaricomycotina</taxon>
        <taxon>Agaricomycetes</taxon>
        <taxon>Polyporales</taxon>
        <taxon>Polyporaceae</taxon>
        <taxon>Trametes</taxon>
    </lineage>
</organism>
<dbReference type="PANTHER" id="PTHR24180:SF45">
    <property type="entry name" value="POLY [ADP-RIBOSE] POLYMERASE TANKYRASE"/>
    <property type="match status" value="1"/>
</dbReference>
<evidence type="ECO:0000313" key="4">
    <source>
        <dbReference type="EMBL" id="OSD06520.1"/>
    </source>
</evidence>
<dbReference type="AlphaFoldDB" id="A0A1Y2IZE8"/>
<evidence type="ECO:0000256" key="3">
    <source>
        <dbReference type="PROSITE-ProRule" id="PRU00023"/>
    </source>
</evidence>
<proteinExistence type="predicted"/>
<protein>
    <submittedName>
        <fullName evidence="4">Ankyrin</fullName>
    </submittedName>
</protein>
<dbReference type="InterPro" id="IPR002110">
    <property type="entry name" value="Ankyrin_rpt"/>
</dbReference>
<evidence type="ECO:0000256" key="1">
    <source>
        <dbReference type="ARBA" id="ARBA00022737"/>
    </source>
</evidence>
<dbReference type="PANTHER" id="PTHR24180">
    <property type="entry name" value="CYCLIN-DEPENDENT KINASE INHIBITOR 2C-RELATED"/>
    <property type="match status" value="1"/>
</dbReference>
<dbReference type="PROSITE" id="PS50297">
    <property type="entry name" value="ANK_REP_REGION"/>
    <property type="match status" value="3"/>
</dbReference>
<feature type="repeat" description="ANK" evidence="3">
    <location>
        <begin position="35"/>
        <end position="67"/>
    </location>
</feature>
<feature type="repeat" description="ANK" evidence="3">
    <location>
        <begin position="101"/>
        <end position="133"/>
    </location>
</feature>
<dbReference type="Pfam" id="PF12796">
    <property type="entry name" value="Ank_2"/>
    <property type="match status" value="2"/>
</dbReference>
<dbReference type="OrthoDB" id="539213at2759"/>
<feature type="repeat" description="ANK" evidence="3">
    <location>
        <begin position="68"/>
        <end position="100"/>
    </location>
</feature>